<evidence type="ECO:0000256" key="8">
    <source>
        <dbReference type="PROSITE-ProRule" id="PRU01240"/>
    </source>
</evidence>
<evidence type="ECO:0000256" key="1">
    <source>
        <dbReference type="ARBA" id="ARBA00011073"/>
    </source>
</evidence>
<dbReference type="FunFam" id="3.30.70.80:FF:000002">
    <property type="entry name" value="Subtilisin-like protease SBT5.3"/>
    <property type="match status" value="1"/>
</dbReference>
<dbReference type="SUPFAM" id="SSF52743">
    <property type="entry name" value="Subtilisin-like"/>
    <property type="match status" value="1"/>
</dbReference>
<dbReference type="Gene3D" id="3.30.70.80">
    <property type="entry name" value="Peptidase S8 propeptide/proteinase inhibitor I9"/>
    <property type="match status" value="1"/>
</dbReference>
<keyword evidence="5 8" id="KW-0720">Serine protease</keyword>
<dbReference type="SUPFAM" id="SSF54897">
    <property type="entry name" value="Protease propeptides/inhibitors"/>
    <property type="match status" value="1"/>
</dbReference>
<feature type="signal peptide" evidence="9">
    <location>
        <begin position="1"/>
        <end position="35"/>
    </location>
</feature>
<dbReference type="Proteomes" id="UP000515121">
    <property type="component" value="Unplaced"/>
</dbReference>
<dbReference type="InterPro" id="IPR036852">
    <property type="entry name" value="Peptidase_S8/S53_dom_sf"/>
</dbReference>
<evidence type="ECO:0000256" key="5">
    <source>
        <dbReference type="ARBA" id="ARBA00022825"/>
    </source>
</evidence>
<evidence type="ECO:0000256" key="4">
    <source>
        <dbReference type="ARBA" id="ARBA00022801"/>
    </source>
</evidence>
<organism evidence="13 14">
    <name type="scientific">Durio zibethinus</name>
    <name type="common">Durian</name>
    <dbReference type="NCBI Taxonomy" id="66656"/>
    <lineage>
        <taxon>Eukaryota</taxon>
        <taxon>Viridiplantae</taxon>
        <taxon>Streptophyta</taxon>
        <taxon>Embryophyta</taxon>
        <taxon>Tracheophyta</taxon>
        <taxon>Spermatophyta</taxon>
        <taxon>Magnoliopsida</taxon>
        <taxon>eudicotyledons</taxon>
        <taxon>Gunneridae</taxon>
        <taxon>Pentapetalae</taxon>
        <taxon>rosids</taxon>
        <taxon>malvids</taxon>
        <taxon>Malvales</taxon>
        <taxon>Malvaceae</taxon>
        <taxon>Helicteroideae</taxon>
        <taxon>Durio</taxon>
    </lineage>
</organism>
<dbReference type="InterPro" id="IPR015500">
    <property type="entry name" value="Peptidase_S8_subtilisin-rel"/>
</dbReference>
<feature type="domain" description="Subtilisin-like protease fibronectin type-III" evidence="12">
    <location>
        <begin position="649"/>
        <end position="748"/>
    </location>
</feature>
<dbReference type="AlphaFoldDB" id="A0A6P6AY33"/>
<feature type="chain" id="PRO_5027731777" evidence="9">
    <location>
        <begin position="36"/>
        <end position="753"/>
    </location>
</feature>
<keyword evidence="4 8" id="KW-0378">Hydrolase</keyword>
<feature type="domain" description="Peptidase S8/S53" evidence="10">
    <location>
        <begin position="141"/>
        <end position="591"/>
    </location>
</feature>
<dbReference type="GO" id="GO:0006508">
    <property type="term" value="P:proteolysis"/>
    <property type="evidence" value="ECO:0007669"/>
    <property type="project" value="UniProtKB-KW"/>
</dbReference>
<dbReference type="PRINTS" id="PR00723">
    <property type="entry name" value="SUBTILISIN"/>
</dbReference>
<dbReference type="InterPro" id="IPR023828">
    <property type="entry name" value="Peptidase_S8_Ser-AS"/>
</dbReference>
<evidence type="ECO:0000313" key="14">
    <source>
        <dbReference type="RefSeq" id="XP_022769696.1"/>
    </source>
</evidence>
<dbReference type="Pfam" id="PF17766">
    <property type="entry name" value="fn3_6"/>
    <property type="match status" value="1"/>
</dbReference>
<dbReference type="OrthoDB" id="206201at2759"/>
<dbReference type="InterPro" id="IPR037045">
    <property type="entry name" value="S8pro/Inhibitor_I9_sf"/>
</dbReference>
<dbReference type="GeneID" id="111313298"/>
<evidence type="ECO:0000256" key="9">
    <source>
        <dbReference type="SAM" id="SignalP"/>
    </source>
</evidence>
<evidence type="ECO:0000256" key="3">
    <source>
        <dbReference type="ARBA" id="ARBA00022729"/>
    </source>
</evidence>
<protein>
    <submittedName>
        <fullName evidence="14">Subtilisin-like protease SBT4.14 isoform X1</fullName>
    </submittedName>
</protein>
<dbReference type="InterPro" id="IPR041469">
    <property type="entry name" value="Subtilisin-like_FN3"/>
</dbReference>
<dbReference type="PROSITE" id="PS51892">
    <property type="entry name" value="SUBTILASE"/>
    <property type="match status" value="1"/>
</dbReference>
<reference evidence="14" key="1">
    <citation type="submission" date="2025-08" db="UniProtKB">
        <authorList>
            <consortium name="RefSeq"/>
        </authorList>
    </citation>
    <scope>IDENTIFICATION</scope>
    <source>
        <tissue evidence="14">Fruit stalk</tissue>
    </source>
</reference>
<dbReference type="RefSeq" id="XP_022769696.1">
    <property type="nucleotide sequence ID" value="XM_022913961.1"/>
</dbReference>
<dbReference type="InterPro" id="IPR034197">
    <property type="entry name" value="Peptidases_S8_3"/>
</dbReference>
<keyword evidence="2 8" id="KW-0645">Protease</keyword>
<feature type="active site" description="Charge relay system" evidence="7 8">
    <location>
        <position position="149"/>
    </location>
</feature>
<evidence type="ECO:0000259" key="11">
    <source>
        <dbReference type="Pfam" id="PF05922"/>
    </source>
</evidence>
<feature type="active site" description="Charge relay system" evidence="7 8">
    <location>
        <position position="214"/>
    </location>
</feature>
<dbReference type="CDD" id="cd02120">
    <property type="entry name" value="PA_subtilisin_like"/>
    <property type="match status" value="1"/>
</dbReference>
<feature type="active site" description="Charge relay system" evidence="7 8">
    <location>
        <position position="540"/>
    </location>
</feature>
<dbReference type="InterPro" id="IPR045051">
    <property type="entry name" value="SBT"/>
</dbReference>
<dbReference type="Pfam" id="PF00082">
    <property type="entry name" value="Peptidase_S8"/>
    <property type="match status" value="1"/>
</dbReference>
<dbReference type="InterPro" id="IPR010259">
    <property type="entry name" value="S8pro/Inhibitor_I9"/>
</dbReference>
<dbReference type="Gene3D" id="3.40.50.200">
    <property type="entry name" value="Peptidase S8/S53 domain"/>
    <property type="match status" value="1"/>
</dbReference>
<dbReference type="Gene3D" id="2.60.40.2310">
    <property type="match status" value="1"/>
</dbReference>
<comment type="similarity">
    <text evidence="1 8">Belongs to the peptidase S8 family.</text>
</comment>
<dbReference type="GO" id="GO:0004252">
    <property type="term" value="F:serine-type endopeptidase activity"/>
    <property type="evidence" value="ECO:0007669"/>
    <property type="project" value="UniProtKB-UniRule"/>
</dbReference>
<dbReference type="InterPro" id="IPR000209">
    <property type="entry name" value="Peptidase_S8/S53_dom"/>
</dbReference>
<name>A0A6P6AY33_DURZI</name>
<evidence type="ECO:0000313" key="13">
    <source>
        <dbReference type="Proteomes" id="UP000515121"/>
    </source>
</evidence>
<evidence type="ECO:0000256" key="6">
    <source>
        <dbReference type="ARBA" id="ARBA00023180"/>
    </source>
</evidence>
<keyword evidence="13" id="KW-1185">Reference proteome</keyword>
<dbReference type="PANTHER" id="PTHR10795">
    <property type="entry name" value="PROPROTEIN CONVERTASE SUBTILISIN/KEXIN"/>
    <property type="match status" value="1"/>
</dbReference>
<keyword evidence="6" id="KW-0325">Glycoprotein</keyword>
<evidence type="ECO:0000259" key="10">
    <source>
        <dbReference type="Pfam" id="PF00082"/>
    </source>
</evidence>
<dbReference type="Pfam" id="PF05922">
    <property type="entry name" value="Inhibitor_I9"/>
    <property type="match status" value="1"/>
</dbReference>
<proteinExistence type="inferred from homology"/>
<sequence length="753" mass="80939">MAKVRFLCSALTYHHHHHHLLLLLILIILSIVASGEETKNFYIVYLGDSPGSNDSAVQTHIGLLSSVKGSEHDAKESIVYSYTKSFNAFAAKLSKDEAEMLKELDEVASVFPNRYHKVHTTKSWDFIGLPLTARRNLKLERNIIVGLLDTGITPQSESFKDDGLGPPPSKWNGTCGHFANFSGCNRKIIGAKYFKLDGNPDPDDILSPIDVDGHGTHTSSTLAGNLVRNASLYGLAKGTARGAVPSARIAVYKVCWVSSGCADMDILAALDDATSDGVDVLSISIGGATQDYVTDSISVGAFHALKKGIITLVSAGNEGPNLGSVSNHSPWLLTVAASGIDRQFRSIVKLGNGESFSGIGIDTFKPKENFYPIVSGADVAMNSESKENAKFCYDNSLDPGKVKGRLVYCRLGQWGADSVVKGIGGIGTIVGSEQFLDTAQIFMAPATMVNVTLGETIEKYIHSTRSPSAVIYRSQEVKVSAPFAASFSSRGPNPGSQHLLKPDIAAPGVDILAAYTLLKSLTGQKGDTQYSKFTLMSGTSMACPHAAGVAAYVKSFHPTWSPAAIKSAIMTTAKPMSRRVNKDAEFAYGAGQLNPARALNPGLVYDMDEMSYIQFLCHEGYSGSSIAHLVGTKSINCSSFLPGFGYDALNYPSMQLNMENGQQPTVGVFRRRVTNVGPPSVYNATIKAPKGVQITVKPTSLFFTRHLQKRSFKVVVKAKPVASTTFTVLSASLVWKSTRHIVRSPIVIYSLQD</sequence>
<evidence type="ECO:0000256" key="7">
    <source>
        <dbReference type="PIRSR" id="PIRSR615500-1"/>
    </source>
</evidence>
<gene>
    <name evidence="14" type="primary">LOC111313298</name>
</gene>
<accession>A0A6P6AY33</accession>
<feature type="domain" description="Inhibitor I9" evidence="11">
    <location>
        <begin position="42"/>
        <end position="119"/>
    </location>
</feature>
<dbReference type="KEGG" id="dzi:111313298"/>
<evidence type="ECO:0000259" key="12">
    <source>
        <dbReference type="Pfam" id="PF17766"/>
    </source>
</evidence>
<keyword evidence="3 9" id="KW-0732">Signal</keyword>
<dbReference type="CDD" id="cd04852">
    <property type="entry name" value="Peptidases_S8_3"/>
    <property type="match status" value="1"/>
</dbReference>
<dbReference type="FunFam" id="3.40.50.200:FF:000006">
    <property type="entry name" value="Subtilisin-like protease SBT1.5"/>
    <property type="match status" value="1"/>
</dbReference>
<dbReference type="Gene3D" id="3.50.30.30">
    <property type="match status" value="1"/>
</dbReference>
<evidence type="ECO:0000256" key="2">
    <source>
        <dbReference type="ARBA" id="ARBA00022670"/>
    </source>
</evidence>
<dbReference type="PROSITE" id="PS00138">
    <property type="entry name" value="SUBTILASE_SER"/>
    <property type="match status" value="1"/>
</dbReference>